<feature type="non-terminal residue" evidence="1">
    <location>
        <position position="1"/>
    </location>
</feature>
<protein>
    <submittedName>
        <fullName evidence="1">Uncharacterized protein</fullName>
    </submittedName>
</protein>
<accession>A0A699SV64</accession>
<reference evidence="1" key="1">
    <citation type="journal article" date="2019" name="Sci. Rep.">
        <title>Draft genome of Tanacetum cinerariifolium, the natural source of mosquito coil.</title>
        <authorList>
            <person name="Yamashiro T."/>
            <person name="Shiraishi A."/>
            <person name="Satake H."/>
            <person name="Nakayama K."/>
        </authorList>
    </citation>
    <scope>NUCLEOTIDE SEQUENCE</scope>
</reference>
<proteinExistence type="predicted"/>
<sequence>GSDGVLADACSPPSLRLLDPRMLEKLTSNDFTLSSKRNTDAKVGRVGKISLRIGVRGIGGWLAVVVFVMMDGVIVDLGEGIGVTIDEPVMKMDSIPGSIIGFNRLVTNDDIDKLSC</sequence>
<organism evidence="1">
    <name type="scientific">Tanacetum cinerariifolium</name>
    <name type="common">Dalmatian daisy</name>
    <name type="synonym">Chrysanthemum cinerariifolium</name>
    <dbReference type="NCBI Taxonomy" id="118510"/>
    <lineage>
        <taxon>Eukaryota</taxon>
        <taxon>Viridiplantae</taxon>
        <taxon>Streptophyta</taxon>
        <taxon>Embryophyta</taxon>
        <taxon>Tracheophyta</taxon>
        <taxon>Spermatophyta</taxon>
        <taxon>Magnoliopsida</taxon>
        <taxon>eudicotyledons</taxon>
        <taxon>Gunneridae</taxon>
        <taxon>Pentapetalae</taxon>
        <taxon>asterids</taxon>
        <taxon>campanulids</taxon>
        <taxon>Asterales</taxon>
        <taxon>Asteraceae</taxon>
        <taxon>Asteroideae</taxon>
        <taxon>Anthemideae</taxon>
        <taxon>Anthemidinae</taxon>
        <taxon>Tanacetum</taxon>
    </lineage>
</organism>
<dbReference type="EMBL" id="BKCJ011193780">
    <property type="protein sequence ID" value="GFD01807.1"/>
    <property type="molecule type" value="Genomic_DNA"/>
</dbReference>
<gene>
    <name evidence="1" type="ORF">Tci_873776</name>
</gene>
<evidence type="ECO:0000313" key="1">
    <source>
        <dbReference type="EMBL" id="GFD01807.1"/>
    </source>
</evidence>
<name>A0A699SV64_TANCI</name>
<comment type="caution">
    <text evidence="1">The sequence shown here is derived from an EMBL/GenBank/DDBJ whole genome shotgun (WGS) entry which is preliminary data.</text>
</comment>
<dbReference type="AlphaFoldDB" id="A0A699SV64"/>